<dbReference type="Pfam" id="PF05630">
    <property type="entry name" value="NPP1"/>
    <property type="match status" value="1"/>
</dbReference>
<keyword evidence="3" id="KW-1185">Reference proteome</keyword>
<keyword evidence="1" id="KW-0732">Signal</keyword>
<evidence type="ECO:0000256" key="1">
    <source>
        <dbReference type="SAM" id="SignalP"/>
    </source>
</evidence>
<dbReference type="PIRSF" id="PIRSF029958">
    <property type="entry name" value="Necrosis-inducing_protein"/>
    <property type="match status" value="1"/>
</dbReference>
<dbReference type="AlphaFoldDB" id="A0A8H5SZC2"/>
<dbReference type="Proteomes" id="UP000567885">
    <property type="component" value="Unassembled WGS sequence"/>
</dbReference>
<feature type="signal peptide" evidence="1">
    <location>
        <begin position="1"/>
        <end position="19"/>
    </location>
</feature>
<dbReference type="OrthoDB" id="89086at2759"/>
<reference evidence="2 3" key="1">
    <citation type="submission" date="2020-05" db="EMBL/GenBank/DDBJ databases">
        <title>Identification and distribution of gene clusters putatively required for synthesis of sphingolipid metabolism inhibitors in phylogenetically diverse species of the filamentous fungus Fusarium.</title>
        <authorList>
            <person name="Kim H.-S."/>
            <person name="Busman M."/>
            <person name="Brown D.W."/>
            <person name="Divon H."/>
            <person name="Uhlig S."/>
            <person name="Proctor R.H."/>
        </authorList>
    </citation>
    <scope>NUCLEOTIDE SEQUENCE [LARGE SCALE GENOMIC DNA]</scope>
    <source>
        <strain evidence="2 3">NRRL 20693</strain>
    </source>
</reference>
<dbReference type="InterPro" id="IPR008701">
    <property type="entry name" value="NPP1"/>
</dbReference>
<proteinExistence type="predicted"/>
<sequence>MLMSNFAFTVLAIAQVVSAYPDPISSDKVVFRQDSSGKLPQDADARSLKFQPWLDFDKDSCYNTAAIDLKGNLNRGLPTKSGKPSAGCRDPLRLFNANVYVRSRCNNGWCAYMYEYYFEVDRTGNGKGGHRHAWENVIVFIRDDTIFRVAPSAHGNYYNATNRPMLSGTHPLIVYHKDGDGEHAFRFAKMNEVKKVENWFNRWHVADLVDYNGYPSQYVGRRLKAARFGRTTHRMIDPIFGDTLKRAMDDVIPNFDPHQDANCADAGG</sequence>
<name>A0A8H5SZC2_FUSHE</name>
<organism evidence="2 3">
    <name type="scientific">Fusarium heterosporum</name>
    <dbReference type="NCBI Taxonomy" id="42747"/>
    <lineage>
        <taxon>Eukaryota</taxon>
        <taxon>Fungi</taxon>
        <taxon>Dikarya</taxon>
        <taxon>Ascomycota</taxon>
        <taxon>Pezizomycotina</taxon>
        <taxon>Sordariomycetes</taxon>
        <taxon>Hypocreomycetidae</taxon>
        <taxon>Hypocreales</taxon>
        <taxon>Nectriaceae</taxon>
        <taxon>Fusarium</taxon>
        <taxon>Fusarium heterosporum species complex</taxon>
    </lineage>
</organism>
<dbReference type="PANTHER" id="PTHR33657">
    <property type="entry name" value="DOMAIN PROTEIN, PUTATIVE (AFU_ORTHOLOGUE AFUA_5G00600)-RELATED"/>
    <property type="match status" value="1"/>
</dbReference>
<gene>
    <name evidence="2" type="ORF">FHETE_7860</name>
</gene>
<accession>A0A8H5SZC2</accession>
<protein>
    <submittedName>
        <fullName evidence="2">Uncharacterized protein</fullName>
    </submittedName>
</protein>
<feature type="chain" id="PRO_5034817373" evidence="1">
    <location>
        <begin position="20"/>
        <end position="268"/>
    </location>
</feature>
<dbReference type="EMBL" id="JAAGWQ010000159">
    <property type="protein sequence ID" value="KAF5662754.1"/>
    <property type="molecule type" value="Genomic_DNA"/>
</dbReference>
<dbReference type="PANTHER" id="PTHR33657:SF6">
    <property type="entry name" value="SECRETED PROTEIN"/>
    <property type="match status" value="1"/>
</dbReference>
<evidence type="ECO:0000313" key="3">
    <source>
        <dbReference type="Proteomes" id="UP000567885"/>
    </source>
</evidence>
<evidence type="ECO:0000313" key="2">
    <source>
        <dbReference type="EMBL" id="KAF5662754.1"/>
    </source>
</evidence>
<comment type="caution">
    <text evidence="2">The sequence shown here is derived from an EMBL/GenBank/DDBJ whole genome shotgun (WGS) entry which is preliminary data.</text>
</comment>